<organism evidence="3 4">
    <name type="scientific">Sphagnum jensenii</name>
    <dbReference type="NCBI Taxonomy" id="128206"/>
    <lineage>
        <taxon>Eukaryota</taxon>
        <taxon>Viridiplantae</taxon>
        <taxon>Streptophyta</taxon>
        <taxon>Embryophyta</taxon>
        <taxon>Bryophyta</taxon>
        <taxon>Sphagnophytina</taxon>
        <taxon>Sphagnopsida</taxon>
        <taxon>Sphagnales</taxon>
        <taxon>Sphagnaceae</taxon>
        <taxon>Sphagnum</taxon>
    </lineage>
</organism>
<gene>
    <name evidence="3" type="ORF">CSSPJE1EN1_LOCUS559</name>
</gene>
<evidence type="ECO:0000313" key="3">
    <source>
        <dbReference type="EMBL" id="CAK9255081.1"/>
    </source>
</evidence>
<feature type="transmembrane region" description="Helical" evidence="1">
    <location>
        <begin position="6"/>
        <end position="27"/>
    </location>
</feature>
<dbReference type="Pfam" id="PF02517">
    <property type="entry name" value="Rce1-like"/>
    <property type="match status" value="1"/>
</dbReference>
<sequence length="266" mass="31657">MGFDELLRITPWILTILCANIIHYRSLWTAREESKDRVRALRKSAAQSDSKLEHERLTFDLMRAPAMRKARYKIKLMRYCGTTLFVLVLKRYHLPELHERYTIGIITLEVLIVGMLSGLIVVYLNENQEESFRTLWRPSFDFQSPRIGLFWDMVRVLGTSVSVPIEEELFYHSWMYRYMVQLLNRHHYKSFTEVPFLKWSWPAWVASNVIKGIYNGKEWRSYCISGLLFQWMIGRRGLFLDGVFTHAISNLTISCWVLLTGQRQYW</sequence>
<protein>
    <recommendedName>
        <fullName evidence="2">CAAX prenyl protease 2/Lysostaphin resistance protein A-like domain-containing protein</fullName>
    </recommendedName>
</protein>
<proteinExistence type="predicted"/>
<evidence type="ECO:0000256" key="1">
    <source>
        <dbReference type="SAM" id="Phobius"/>
    </source>
</evidence>
<dbReference type="Proteomes" id="UP001497444">
    <property type="component" value="Chromosome 1"/>
</dbReference>
<dbReference type="EMBL" id="OZ020096">
    <property type="protein sequence ID" value="CAK9255081.1"/>
    <property type="molecule type" value="Genomic_DNA"/>
</dbReference>
<keyword evidence="1" id="KW-0472">Membrane</keyword>
<name>A0ABP0VKW4_9BRYO</name>
<feature type="transmembrane region" description="Helical" evidence="1">
    <location>
        <begin position="238"/>
        <end position="259"/>
    </location>
</feature>
<feature type="domain" description="CAAX prenyl protease 2/Lysostaphin resistance protein A-like" evidence="2">
    <location>
        <begin position="151"/>
        <end position="251"/>
    </location>
</feature>
<feature type="transmembrane region" description="Helical" evidence="1">
    <location>
        <begin position="100"/>
        <end position="124"/>
    </location>
</feature>
<evidence type="ECO:0000313" key="4">
    <source>
        <dbReference type="Proteomes" id="UP001497444"/>
    </source>
</evidence>
<feature type="transmembrane region" description="Helical" evidence="1">
    <location>
        <begin position="76"/>
        <end position="94"/>
    </location>
</feature>
<keyword evidence="1" id="KW-1133">Transmembrane helix</keyword>
<dbReference type="InterPro" id="IPR003675">
    <property type="entry name" value="Rce1/LyrA-like_dom"/>
</dbReference>
<keyword evidence="4" id="KW-1185">Reference proteome</keyword>
<evidence type="ECO:0000259" key="2">
    <source>
        <dbReference type="Pfam" id="PF02517"/>
    </source>
</evidence>
<accession>A0ABP0VKW4</accession>
<reference evidence="3 4" key="1">
    <citation type="submission" date="2024-02" db="EMBL/GenBank/DDBJ databases">
        <authorList>
            <consortium name="ELIXIR-Norway"/>
            <consortium name="Elixir Norway"/>
        </authorList>
    </citation>
    <scope>NUCLEOTIDE SEQUENCE [LARGE SCALE GENOMIC DNA]</scope>
</reference>
<keyword evidence="1" id="KW-0812">Transmembrane</keyword>